<evidence type="ECO:0000313" key="3">
    <source>
        <dbReference type="EMBL" id="CAB4948781.1"/>
    </source>
</evidence>
<dbReference type="InterPro" id="IPR032466">
    <property type="entry name" value="Metal_Hydrolase"/>
</dbReference>
<dbReference type="GO" id="GO:0016831">
    <property type="term" value="F:carboxy-lyase activity"/>
    <property type="evidence" value="ECO:0007669"/>
    <property type="project" value="InterPro"/>
</dbReference>
<dbReference type="PANTHER" id="PTHR21240">
    <property type="entry name" value="2-AMINO-3-CARBOXYLMUCONATE-6-SEMIALDEHYDE DECARBOXYLASE"/>
    <property type="match status" value="1"/>
</dbReference>
<dbReference type="AlphaFoldDB" id="A0A6J7K151"/>
<evidence type="ECO:0000259" key="2">
    <source>
        <dbReference type="Pfam" id="PF04909"/>
    </source>
</evidence>
<name>A0A6J7K151_9ZZZZ</name>
<feature type="domain" description="Amidohydrolase-related" evidence="2">
    <location>
        <begin position="28"/>
        <end position="236"/>
    </location>
</feature>
<gene>
    <name evidence="3" type="ORF">UFOPK3773_01282</name>
</gene>
<reference evidence="3" key="1">
    <citation type="submission" date="2020-05" db="EMBL/GenBank/DDBJ databases">
        <authorList>
            <person name="Chiriac C."/>
            <person name="Salcher M."/>
            <person name="Ghai R."/>
            <person name="Kavagutti S V."/>
        </authorList>
    </citation>
    <scope>NUCLEOTIDE SEQUENCE</scope>
</reference>
<keyword evidence="1" id="KW-0456">Lyase</keyword>
<sequence>MLAGTTVEEFLESMDASGVAVSILTGLVEDSFTISNDDVAQWVSHAPDRLQGRACVDPRSPALAVAELRRSVEELGFRSLQVLPYAFGLPFDDRLYYPLYSACVEYGIPVVTQVGHTASLLPSDPGRPIYLDRVALDFPDLVIVGGHIGWPWTDEMIAMALKHPNVYIETSAHLPRRYPPAFVDFLRGPGASKCLFGTDWPWIDPAGALRQVSELGLSADGEEAFLSSNAARVFGISLP</sequence>
<protein>
    <submittedName>
        <fullName evidence="3">Unannotated protein</fullName>
    </submittedName>
</protein>
<dbReference type="GO" id="GO:0016787">
    <property type="term" value="F:hydrolase activity"/>
    <property type="evidence" value="ECO:0007669"/>
    <property type="project" value="InterPro"/>
</dbReference>
<organism evidence="3">
    <name type="scientific">freshwater metagenome</name>
    <dbReference type="NCBI Taxonomy" id="449393"/>
    <lineage>
        <taxon>unclassified sequences</taxon>
        <taxon>metagenomes</taxon>
        <taxon>ecological metagenomes</taxon>
    </lineage>
</organism>
<dbReference type="InterPro" id="IPR032465">
    <property type="entry name" value="ACMSD"/>
</dbReference>
<dbReference type="EMBL" id="CAFBNF010000146">
    <property type="protein sequence ID" value="CAB4948781.1"/>
    <property type="molecule type" value="Genomic_DNA"/>
</dbReference>
<dbReference type="CDD" id="cd01292">
    <property type="entry name" value="metallo-dependent_hydrolases"/>
    <property type="match status" value="1"/>
</dbReference>
<evidence type="ECO:0000256" key="1">
    <source>
        <dbReference type="ARBA" id="ARBA00023239"/>
    </source>
</evidence>
<proteinExistence type="predicted"/>
<dbReference type="SUPFAM" id="SSF51556">
    <property type="entry name" value="Metallo-dependent hydrolases"/>
    <property type="match status" value="1"/>
</dbReference>
<dbReference type="InterPro" id="IPR006680">
    <property type="entry name" value="Amidohydro-rel"/>
</dbReference>
<dbReference type="Pfam" id="PF04909">
    <property type="entry name" value="Amidohydro_2"/>
    <property type="match status" value="1"/>
</dbReference>
<dbReference type="PANTHER" id="PTHR21240:SF19">
    <property type="entry name" value="CATALYTIC_ HYDROLASE"/>
    <property type="match status" value="1"/>
</dbReference>
<dbReference type="Gene3D" id="3.20.20.140">
    <property type="entry name" value="Metal-dependent hydrolases"/>
    <property type="match status" value="1"/>
</dbReference>
<accession>A0A6J7K151</accession>